<reference evidence="3 4" key="1">
    <citation type="journal article" date="2023" name="Int. J. Syst. Evol. Microbiol.">
        <title>Lactiplantibacillus brownii sp. nov., a novel psychrotolerant species isolated from sauerkraut.</title>
        <authorList>
            <person name="Heng Y.C."/>
            <person name="Silvaraju S."/>
            <person name="Lee J.K.Y."/>
            <person name="Kittelmann S."/>
        </authorList>
    </citation>
    <scope>NUCLEOTIDE SEQUENCE [LARGE SCALE GENOMIC DNA]</scope>
    <source>
        <strain evidence="3 4">WILCCON 0030</strain>
    </source>
</reference>
<organism evidence="3 4">
    <name type="scientific">Lactiplantibacillus brownii</name>
    <dbReference type="NCBI Taxonomy" id="3069269"/>
    <lineage>
        <taxon>Bacteria</taxon>
        <taxon>Bacillati</taxon>
        <taxon>Bacillota</taxon>
        <taxon>Bacilli</taxon>
        <taxon>Lactobacillales</taxon>
        <taxon>Lactobacillaceae</taxon>
        <taxon>Lactiplantibacillus</taxon>
    </lineage>
</organism>
<protein>
    <submittedName>
        <fullName evidence="3">Uncharacterized protein</fullName>
    </submittedName>
</protein>
<gene>
    <name evidence="3" type="ORF">RA086_01695</name>
</gene>
<keyword evidence="4" id="KW-1185">Reference proteome</keyword>
<comment type="caution">
    <text evidence="3">The sequence shown here is derived from an EMBL/GenBank/DDBJ whole genome shotgun (WGS) entry which is preliminary data.</text>
</comment>
<proteinExistence type="predicted"/>
<evidence type="ECO:0000256" key="2">
    <source>
        <dbReference type="SAM" id="Phobius"/>
    </source>
</evidence>
<evidence type="ECO:0000313" key="4">
    <source>
        <dbReference type="Proteomes" id="UP001227831"/>
    </source>
</evidence>
<dbReference type="Proteomes" id="UP001227831">
    <property type="component" value="Unassembled WGS sequence"/>
</dbReference>
<dbReference type="RefSeq" id="WP_308702201.1">
    <property type="nucleotide sequence ID" value="NZ_AP027463.1"/>
</dbReference>
<sequence length="65" mass="7601">MLIVATIYASLKLAMRLVIYTVLGGLVIIVRHHNRKKSRREMDKDTEKFVAKTKKDSRGKYPWEP</sequence>
<feature type="transmembrane region" description="Helical" evidence="2">
    <location>
        <begin position="6"/>
        <end position="30"/>
    </location>
</feature>
<keyword evidence="2" id="KW-1133">Transmembrane helix</keyword>
<keyword evidence="2" id="KW-0472">Membrane</keyword>
<evidence type="ECO:0000313" key="3">
    <source>
        <dbReference type="EMBL" id="MDQ7936366.1"/>
    </source>
</evidence>
<keyword evidence="2" id="KW-0812">Transmembrane</keyword>
<name>A0ABU1A5Y2_9LACO</name>
<feature type="compositionally biased region" description="Basic and acidic residues" evidence="1">
    <location>
        <begin position="40"/>
        <end position="65"/>
    </location>
</feature>
<evidence type="ECO:0000256" key="1">
    <source>
        <dbReference type="SAM" id="MobiDB-lite"/>
    </source>
</evidence>
<dbReference type="EMBL" id="JAVCWF010000001">
    <property type="protein sequence ID" value="MDQ7936366.1"/>
    <property type="molecule type" value="Genomic_DNA"/>
</dbReference>
<feature type="region of interest" description="Disordered" evidence="1">
    <location>
        <begin position="34"/>
        <end position="65"/>
    </location>
</feature>
<accession>A0ABU1A5Y2</accession>